<protein>
    <submittedName>
        <fullName evidence="1">Uncharacterized protein</fullName>
    </submittedName>
</protein>
<proteinExistence type="predicted"/>
<dbReference type="Gramene" id="OGLUM01G19590.3">
    <property type="protein sequence ID" value="OGLUM01G19590.3"/>
    <property type="gene ID" value="OGLUM01G19590"/>
</dbReference>
<keyword evidence="2" id="KW-1185">Reference proteome</keyword>
<organism evidence="1">
    <name type="scientific">Oryza glumipatula</name>
    <dbReference type="NCBI Taxonomy" id="40148"/>
    <lineage>
        <taxon>Eukaryota</taxon>
        <taxon>Viridiplantae</taxon>
        <taxon>Streptophyta</taxon>
        <taxon>Embryophyta</taxon>
        <taxon>Tracheophyta</taxon>
        <taxon>Spermatophyta</taxon>
        <taxon>Magnoliopsida</taxon>
        <taxon>Liliopsida</taxon>
        <taxon>Poales</taxon>
        <taxon>Poaceae</taxon>
        <taxon>BOP clade</taxon>
        <taxon>Oryzoideae</taxon>
        <taxon>Oryzeae</taxon>
        <taxon>Oryzinae</taxon>
        <taxon>Oryza</taxon>
    </lineage>
</organism>
<reference evidence="1" key="3">
    <citation type="submission" date="2018-05" db="EMBL/GenBank/DDBJ databases">
        <title>OgluRS3 (Oryza glumaepatula Reference Sequence Version 3).</title>
        <authorList>
            <person name="Zhang J."/>
            <person name="Kudrna D."/>
            <person name="Lee S."/>
            <person name="Talag J."/>
            <person name="Welchert J."/>
            <person name="Wing R.A."/>
        </authorList>
    </citation>
    <scope>NUCLEOTIDE SEQUENCE [LARGE SCALE GENOMIC DNA]</scope>
</reference>
<evidence type="ECO:0000313" key="1">
    <source>
        <dbReference type="EnsemblPlants" id="OGLUM01G19590.3"/>
    </source>
</evidence>
<dbReference type="Proteomes" id="UP000026961">
    <property type="component" value="Chromosome 1"/>
</dbReference>
<reference evidence="1" key="2">
    <citation type="submission" date="2015-04" db="UniProtKB">
        <authorList>
            <consortium name="EnsemblPlants"/>
        </authorList>
    </citation>
    <scope>IDENTIFICATION</scope>
</reference>
<evidence type="ECO:0000313" key="2">
    <source>
        <dbReference type="Proteomes" id="UP000026961"/>
    </source>
</evidence>
<sequence length="112" mass="12141">MDANVVMAKPSTTRCSGIGPSSRCSFSVRLSVTLTCRGHLPRHPPVPDRLHHASAYGAGNSVAYHRGACFANDIVIVMSRRWFQEYSDGGPLGSSIQVMKTCIAHPDLFIVL</sequence>
<name>A0A0D9Y957_9ORYZ</name>
<accession>A0A0D9Y957</accession>
<dbReference type="AlphaFoldDB" id="A0A0D9Y957"/>
<dbReference type="EnsemblPlants" id="OGLUM01G19590.3">
    <property type="protein sequence ID" value="OGLUM01G19590.3"/>
    <property type="gene ID" value="OGLUM01G19590"/>
</dbReference>
<reference evidence="1" key="1">
    <citation type="submission" date="2013-08" db="EMBL/GenBank/DDBJ databases">
        <title>Oryza genome evolution.</title>
        <authorList>
            <person name="Wing R.A."/>
            <person name="Panaud O."/>
            <person name="Oliveira A.C."/>
        </authorList>
    </citation>
    <scope>NUCLEOTIDE SEQUENCE</scope>
</reference>
<dbReference type="HOGENOM" id="CLU_2149766_0_0_1"/>